<evidence type="ECO:0000313" key="3">
    <source>
        <dbReference type="Proteomes" id="UP000184184"/>
    </source>
</evidence>
<dbReference type="InterPro" id="IPR052939">
    <property type="entry name" value="23S_rRNA_MeTrnsfrase_RlmA"/>
</dbReference>
<dbReference type="AlphaFoldDB" id="A0A1M7PN90"/>
<accession>A0A1M7PN90</accession>
<dbReference type="PANTHER" id="PTHR43460">
    <property type="entry name" value="METHYLTRANSFERASE"/>
    <property type="match status" value="1"/>
</dbReference>
<dbReference type="OrthoDB" id="9795864at2"/>
<gene>
    <name evidence="2" type="ORF">SAMN05216179_2373</name>
</gene>
<proteinExistence type="predicted"/>
<dbReference type="EMBL" id="FRCZ01000004">
    <property type="protein sequence ID" value="SHN18778.1"/>
    <property type="molecule type" value="Genomic_DNA"/>
</dbReference>
<name>A0A1M7PN90_9BACI</name>
<keyword evidence="2" id="KW-0489">Methyltransferase</keyword>
<dbReference type="InterPro" id="IPR029063">
    <property type="entry name" value="SAM-dependent_MTases_sf"/>
</dbReference>
<dbReference type="PANTHER" id="PTHR43460:SF1">
    <property type="entry name" value="METHYLTRANSFERASE TYPE 11 DOMAIN-CONTAINING PROTEIN"/>
    <property type="match status" value="1"/>
</dbReference>
<protein>
    <submittedName>
        <fullName evidence="2">Methyltransferase domain-containing protein</fullName>
    </submittedName>
</protein>
<keyword evidence="3" id="KW-1185">Reference proteome</keyword>
<dbReference type="GO" id="GO:0032259">
    <property type="term" value="P:methylation"/>
    <property type="evidence" value="ECO:0007669"/>
    <property type="project" value="UniProtKB-KW"/>
</dbReference>
<dbReference type="Pfam" id="PF13649">
    <property type="entry name" value="Methyltransf_25"/>
    <property type="match status" value="1"/>
</dbReference>
<dbReference type="CDD" id="cd02440">
    <property type="entry name" value="AdoMet_MTases"/>
    <property type="match status" value="1"/>
</dbReference>
<reference evidence="2 3" key="1">
    <citation type="submission" date="2016-11" db="EMBL/GenBank/DDBJ databases">
        <authorList>
            <person name="Jaros S."/>
            <person name="Januszkiewicz K."/>
            <person name="Wedrychowicz H."/>
        </authorList>
    </citation>
    <scope>NUCLEOTIDE SEQUENCE [LARGE SCALE GENOMIC DNA]</scope>
    <source>
        <strain evidence="2 3">CGMCC 1.10681</strain>
    </source>
</reference>
<feature type="domain" description="Methyltransferase" evidence="1">
    <location>
        <begin position="50"/>
        <end position="135"/>
    </location>
</feature>
<sequence>MNEFNYESFYNKIGKVNGWDFSNVKSFTEGVTWDFYDEVQKRSKQTDVLLDIGTGGGENLIRISSSLLFSIGIDLSKGMLETAATNLKNADVSNVKFFHMSSDYLQFPSGFFDVVSSRHAPFSSTELFKVLKSGGWFLTQQVSEADKLNIKNTFGRGQAYDKTDGTSKGRYIRELKEAGFSEVQSVEYDAIEYFQRPEDLLFLLTNTPIIPGFGEDRKDYKILNEFIKNNQHAKGIRTNSKRFLIIAKK</sequence>
<dbReference type="SUPFAM" id="SSF53335">
    <property type="entry name" value="S-adenosyl-L-methionine-dependent methyltransferases"/>
    <property type="match status" value="1"/>
</dbReference>
<dbReference type="STRING" id="1027249.SAMN05216179_2373"/>
<evidence type="ECO:0000313" key="2">
    <source>
        <dbReference type="EMBL" id="SHN18778.1"/>
    </source>
</evidence>
<dbReference type="GO" id="GO:0008168">
    <property type="term" value="F:methyltransferase activity"/>
    <property type="evidence" value="ECO:0007669"/>
    <property type="project" value="UniProtKB-KW"/>
</dbReference>
<dbReference type="InterPro" id="IPR041698">
    <property type="entry name" value="Methyltransf_25"/>
</dbReference>
<dbReference type="RefSeq" id="WP_073202054.1">
    <property type="nucleotide sequence ID" value="NZ_FRCZ01000004.1"/>
</dbReference>
<dbReference type="Proteomes" id="UP000184184">
    <property type="component" value="Unassembled WGS sequence"/>
</dbReference>
<keyword evidence="2" id="KW-0808">Transferase</keyword>
<evidence type="ECO:0000259" key="1">
    <source>
        <dbReference type="Pfam" id="PF13649"/>
    </source>
</evidence>
<dbReference type="Gene3D" id="3.40.50.150">
    <property type="entry name" value="Vaccinia Virus protein VP39"/>
    <property type="match status" value="1"/>
</dbReference>
<organism evidence="2 3">
    <name type="scientific">Gracilibacillus kekensis</name>
    <dbReference type="NCBI Taxonomy" id="1027249"/>
    <lineage>
        <taxon>Bacteria</taxon>
        <taxon>Bacillati</taxon>
        <taxon>Bacillota</taxon>
        <taxon>Bacilli</taxon>
        <taxon>Bacillales</taxon>
        <taxon>Bacillaceae</taxon>
        <taxon>Gracilibacillus</taxon>
    </lineage>
</organism>